<keyword evidence="3" id="KW-1185">Reference proteome</keyword>
<protein>
    <recommendedName>
        <fullName evidence="4">DUF5666 domain-containing protein</fullName>
    </recommendedName>
</protein>
<gene>
    <name evidence="2" type="ORF">PP769_08605</name>
</gene>
<evidence type="ECO:0000256" key="1">
    <source>
        <dbReference type="SAM" id="SignalP"/>
    </source>
</evidence>
<dbReference type="AlphaFoldDB" id="A0AA96GCX1"/>
<sequence length="107" mass="11806">MKYFSILAALCFLFLTTPAWAHGDAPHVMGTVTELGNDHVVVTTPKGESLTLAFHPQITFQQNGIHVEHARPQVGDRLVAEVSKKGVPENRDWVATEITFSTPKKKP</sequence>
<feature type="chain" id="PRO_5041702441" description="DUF5666 domain-containing protein" evidence="1">
    <location>
        <begin position="22"/>
        <end position="107"/>
    </location>
</feature>
<feature type="signal peptide" evidence="1">
    <location>
        <begin position="1"/>
        <end position="21"/>
    </location>
</feature>
<dbReference type="EMBL" id="CP116967">
    <property type="protein sequence ID" value="WNM59799.1"/>
    <property type="molecule type" value="Genomic_DNA"/>
</dbReference>
<dbReference type="KEGG" id="nall:PP769_08605"/>
<proteinExistence type="predicted"/>
<evidence type="ECO:0000313" key="3">
    <source>
        <dbReference type="Proteomes" id="UP001302719"/>
    </source>
</evidence>
<evidence type="ECO:0000313" key="2">
    <source>
        <dbReference type="EMBL" id="WNM59799.1"/>
    </source>
</evidence>
<dbReference type="RefSeq" id="WP_312646658.1">
    <property type="nucleotide sequence ID" value="NZ_CP116967.1"/>
</dbReference>
<evidence type="ECO:0008006" key="4">
    <source>
        <dbReference type="Google" id="ProtNLM"/>
    </source>
</evidence>
<keyword evidence="1" id="KW-0732">Signal</keyword>
<accession>A0AA96GCX1</accession>
<organism evidence="2 3">
    <name type="scientific">Candidatus Nitrospira allomarina</name>
    <dbReference type="NCBI Taxonomy" id="3020900"/>
    <lineage>
        <taxon>Bacteria</taxon>
        <taxon>Pseudomonadati</taxon>
        <taxon>Nitrospirota</taxon>
        <taxon>Nitrospiria</taxon>
        <taxon>Nitrospirales</taxon>
        <taxon>Nitrospiraceae</taxon>
        <taxon>Nitrospira</taxon>
    </lineage>
</organism>
<name>A0AA96GCX1_9BACT</name>
<reference evidence="2 3" key="1">
    <citation type="submission" date="2023-01" db="EMBL/GenBank/DDBJ databases">
        <title>Cultivation and genomic characterization of new, ubiquitous marine nitrite-oxidizing bacteria from the Nitrospirales.</title>
        <authorList>
            <person name="Mueller A.J."/>
            <person name="Daebeler A."/>
            <person name="Herbold C.W."/>
            <person name="Kirkegaard R.H."/>
            <person name="Daims H."/>
        </authorList>
    </citation>
    <scope>NUCLEOTIDE SEQUENCE [LARGE SCALE GENOMIC DNA]</scope>
    <source>
        <strain evidence="2 3">VA</strain>
    </source>
</reference>
<dbReference type="Proteomes" id="UP001302719">
    <property type="component" value="Chromosome"/>
</dbReference>